<keyword evidence="2" id="KW-1185">Reference proteome</keyword>
<accession>A0AAW2AAW5</accession>
<dbReference type="PANTHER" id="PTHR46601:SF1">
    <property type="entry name" value="ADF-H DOMAIN-CONTAINING PROTEIN"/>
    <property type="match status" value="1"/>
</dbReference>
<dbReference type="PANTHER" id="PTHR46601">
    <property type="entry name" value="ULP_PROTEASE DOMAIN-CONTAINING PROTEIN"/>
    <property type="match status" value="1"/>
</dbReference>
<dbReference type="AlphaFoldDB" id="A0AAW2AAW5"/>
<comment type="caution">
    <text evidence="1">The sequence shown here is derived from an EMBL/GenBank/DDBJ whole genome shotgun (WGS) entry which is preliminary data.</text>
</comment>
<dbReference type="EMBL" id="JAWDJR010000009">
    <property type="protein sequence ID" value="KAK9969983.1"/>
    <property type="molecule type" value="Genomic_DNA"/>
</dbReference>
<reference evidence="1 2" key="1">
    <citation type="submission" date="2024-05" db="EMBL/GenBank/DDBJ databases">
        <title>A high-quality chromosomal-level genome assembly of Topmouth culter (Culter alburnus).</title>
        <authorList>
            <person name="Zhao H."/>
        </authorList>
    </citation>
    <scope>NUCLEOTIDE SEQUENCE [LARGE SCALE GENOMIC DNA]</scope>
    <source>
        <strain evidence="1">CATC2023</strain>
        <tissue evidence="1">Muscle</tissue>
    </source>
</reference>
<gene>
    <name evidence="1" type="ORF">ABG768_028124</name>
</gene>
<dbReference type="Proteomes" id="UP001479290">
    <property type="component" value="Unassembled WGS sequence"/>
</dbReference>
<evidence type="ECO:0000313" key="1">
    <source>
        <dbReference type="EMBL" id="KAK9969983.1"/>
    </source>
</evidence>
<proteinExistence type="predicted"/>
<evidence type="ECO:0000313" key="2">
    <source>
        <dbReference type="Proteomes" id="UP001479290"/>
    </source>
</evidence>
<sequence>MLGTSPVSKDVRRTLVYHHALVKSLKQKFQCAAKEKTRNLIARIVSGKILKKYRFQKIIHDTLGVSAKRFCKNVNTNGDEIACFARKKYISTHSKLQDQVVAFYTRDDVSRSTAGKKQTVTKGKVKKQKRFMTDTMKNLHRKFLLENVSSKLSYTLFCRMRPYWVVHPTIADRDTCLCKVHENLEFIVEKLHGLKLLERTELESLAEETCCNPTFKPCMYAECKNCKLQDLKIQSGYDGQTQVSYVQWTTETVLREKKSGDSKEKLPVNITYLTISRKHAHFFSDGPCSEYRQKGNFYMLTTELYNQGFTAGTWNFFEASHGKGAPDGVGGLLKRTADRLVSQGEDISTAKHLFNALVNTNTAVKIFYIEEATVEKAIQQMPQRLPAVPCTMRIHQVITQAPGKLTYRDVTYRDVSCLCSTRQILQCQCYQAQAFDFKVNSAVPALHQEQPDLEVQWDRDDIVGQWCVIRYDDEVYPGTIVEVSETHVHVKCMHRVGHNRYFWPMQEDALWYPFEDVLRLIPAPQHVTARHVEIKRDVWEDIAKSYLNG</sequence>
<protein>
    <submittedName>
        <fullName evidence="1">Uncharacterized protein</fullName>
    </submittedName>
</protein>
<organism evidence="1 2">
    <name type="scientific">Culter alburnus</name>
    <name type="common">Topmouth culter</name>
    <dbReference type="NCBI Taxonomy" id="194366"/>
    <lineage>
        <taxon>Eukaryota</taxon>
        <taxon>Metazoa</taxon>
        <taxon>Chordata</taxon>
        <taxon>Craniata</taxon>
        <taxon>Vertebrata</taxon>
        <taxon>Euteleostomi</taxon>
        <taxon>Actinopterygii</taxon>
        <taxon>Neopterygii</taxon>
        <taxon>Teleostei</taxon>
        <taxon>Ostariophysi</taxon>
        <taxon>Cypriniformes</taxon>
        <taxon>Xenocyprididae</taxon>
        <taxon>Xenocypridinae</taxon>
        <taxon>Culter</taxon>
    </lineage>
</organism>
<name>A0AAW2AAW5_CULAL</name>